<feature type="coiled-coil region" evidence="1">
    <location>
        <begin position="160"/>
        <end position="187"/>
    </location>
</feature>
<protein>
    <submittedName>
        <fullName evidence="3">Uncharacterized protein</fullName>
    </submittedName>
</protein>
<feature type="region of interest" description="Disordered" evidence="2">
    <location>
        <begin position="533"/>
        <end position="552"/>
    </location>
</feature>
<dbReference type="AlphaFoldDB" id="A0A7S0E1G1"/>
<feature type="compositionally biased region" description="Polar residues" evidence="2">
    <location>
        <begin position="588"/>
        <end position="600"/>
    </location>
</feature>
<feature type="coiled-coil region" evidence="1">
    <location>
        <begin position="213"/>
        <end position="276"/>
    </location>
</feature>
<feature type="region of interest" description="Disordered" evidence="2">
    <location>
        <begin position="383"/>
        <end position="409"/>
    </location>
</feature>
<accession>A0A7S0E1G1</accession>
<feature type="region of interest" description="Disordered" evidence="2">
    <location>
        <begin position="51"/>
        <end position="79"/>
    </location>
</feature>
<evidence type="ECO:0000313" key="3">
    <source>
        <dbReference type="EMBL" id="CAD8471910.1"/>
    </source>
</evidence>
<feature type="compositionally biased region" description="Polar residues" evidence="2">
    <location>
        <begin position="387"/>
        <end position="400"/>
    </location>
</feature>
<feature type="region of interest" description="Disordered" evidence="2">
    <location>
        <begin position="500"/>
        <end position="519"/>
    </location>
</feature>
<name>A0A7S0E1G1_9CRYP</name>
<organism evidence="3">
    <name type="scientific">Hanusia phi</name>
    <dbReference type="NCBI Taxonomy" id="3032"/>
    <lineage>
        <taxon>Eukaryota</taxon>
        <taxon>Cryptophyceae</taxon>
        <taxon>Pyrenomonadales</taxon>
        <taxon>Geminigeraceae</taxon>
        <taxon>Hanusia</taxon>
    </lineage>
</organism>
<evidence type="ECO:0000256" key="2">
    <source>
        <dbReference type="SAM" id="MobiDB-lite"/>
    </source>
</evidence>
<dbReference type="EMBL" id="HBEO01005427">
    <property type="protein sequence ID" value="CAD8471910.1"/>
    <property type="molecule type" value="Transcribed_RNA"/>
</dbReference>
<proteinExistence type="predicted"/>
<sequence>MYSYNQPFVYANLPPQNVYNPVGYPYGVPSLPGQIPVQQNVPIRASRVEGMEAHDGRGSQRQVVQGPPSGGRPAQPMQFHNIPTLRPNVGEGRNYMEPSRHENLLSSSTSNLDQIHVSRGQAEMLRASTSNMMNHLNSTQGSSSMYFDGKGYQHVPAPEKENLRYKVEELKSKVDIQAEEIVRRNEELIDLQRNHEAFREKFILFREGMRTKTDESDSRIQQMEESLRRTQEEIAQLNTSAQYPADAQAKELRDQIQQRERNIGDLRDDISQLQMQLDLEKSAGSLRLKDELSLKESILRDLQNRAENQTEFLQSQSKRIAELDDLVNKANAENAAKQEQSMQLQDMKLKPLLDANAEQGKTLQMQSETIQKLERDILDEKEKQTESKNLLESMNSQVSRTRIETGARNDEIESKRAEINKMDHEYAAAVESEKSLKNMLQESEKMLQAESQYPLAVQQYQSEIANQRSLTMKTESEKDELRKTENLLQMKLEQLQDQLMRTRQASQHEALTLSSNKERLQNEVNDMRKRLQNQPIAPQSSSQPNEELMQSRQRIENVEHVIRSLRETYNQRIAEAHELHRSLGEASAPSQQFNSSNMDSNLGPRLRLAEERVKDNEGALRELNMKRDFLHSRIQQLSASRGNARVDQSRLISCRDILLNKLIGNWQKQTLGRAFAAWLRSIEAFKMDRILMESDKYMSMDSSIDDLLTDALSKRRARSIVASSVSLGGSSIDDELFQAAATRPVSGGGGSVVSFGGSSMSGSIEWMV</sequence>
<feature type="compositionally biased region" description="Polar residues" evidence="2">
    <location>
        <begin position="500"/>
        <end position="515"/>
    </location>
</feature>
<keyword evidence="1" id="KW-0175">Coiled coil</keyword>
<evidence type="ECO:0000256" key="1">
    <source>
        <dbReference type="SAM" id="Coils"/>
    </source>
</evidence>
<gene>
    <name evidence="3" type="ORF">HPHI1048_LOCUS3867</name>
</gene>
<reference evidence="3" key="1">
    <citation type="submission" date="2021-01" db="EMBL/GenBank/DDBJ databases">
        <authorList>
            <person name="Corre E."/>
            <person name="Pelletier E."/>
            <person name="Niang G."/>
            <person name="Scheremetjew M."/>
            <person name="Finn R."/>
            <person name="Kale V."/>
            <person name="Holt S."/>
            <person name="Cochrane G."/>
            <person name="Meng A."/>
            <person name="Brown T."/>
            <person name="Cohen L."/>
        </authorList>
    </citation>
    <scope>NUCLEOTIDE SEQUENCE</scope>
    <source>
        <strain evidence="3">CCMP325</strain>
    </source>
</reference>
<feature type="region of interest" description="Disordered" evidence="2">
    <location>
        <begin position="583"/>
        <end position="603"/>
    </location>
</feature>